<name>A0A6L2N938_TANCI</name>
<reference evidence="1" key="1">
    <citation type="journal article" date="2019" name="Sci. Rep.">
        <title>Draft genome of Tanacetum cinerariifolium, the natural source of mosquito coil.</title>
        <authorList>
            <person name="Yamashiro T."/>
            <person name="Shiraishi A."/>
            <person name="Satake H."/>
            <person name="Nakayama K."/>
        </authorList>
    </citation>
    <scope>NUCLEOTIDE SEQUENCE</scope>
</reference>
<sequence length="424" mass="49751">MNGGNAKSDGKGSLNVAYGSSSNTHIIDKINKLERKILEGKQMFVDDDENPLVPTGNVDSDSEVEVVFDETANLMASTYITTVGVDINTLTMKQYLALSREKQAPNMVKPEIRDNVNFENKSQFMRELRKDTFFENKNEDAHDHVDRVLNIIRAVNTWDLFNKAFIQRNISNNSNTDGLAVIVSKLDNLGRDMKKLKENVHAIQVGCQICEGPHLDKECPLNEEVKQLEEVKYREFRYFAPFNRSNGAKFRMGPPRYYTRTNNRPPYWEKRPSLEKLMNKYQEESARRNAKRKEWFKKLQENAQINTKNQSASVHVMPRNTFEYLRLANLRNTNMLVKMADMMKKAPLGTWDRKKGHMLDKIWEYCKHVHRNSTYQWHDHGFEEEEHDEMGIEIEKYDPPKVQRKKWIKIERNDLEGVSYEHQR</sequence>
<dbReference type="AlphaFoldDB" id="A0A6L2N938"/>
<accession>A0A6L2N938</accession>
<protein>
    <submittedName>
        <fullName evidence="1">Zinc knuckle CX2CX4HX4C</fullName>
    </submittedName>
</protein>
<evidence type="ECO:0000313" key="1">
    <source>
        <dbReference type="EMBL" id="GEU81064.1"/>
    </source>
</evidence>
<comment type="caution">
    <text evidence="1">The sequence shown here is derived from an EMBL/GenBank/DDBJ whole genome shotgun (WGS) entry which is preliminary data.</text>
</comment>
<dbReference type="EMBL" id="BKCJ010008201">
    <property type="protein sequence ID" value="GEU81064.1"/>
    <property type="molecule type" value="Genomic_DNA"/>
</dbReference>
<gene>
    <name evidence="1" type="ORF">Tci_053042</name>
</gene>
<organism evidence="1">
    <name type="scientific">Tanacetum cinerariifolium</name>
    <name type="common">Dalmatian daisy</name>
    <name type="synonym">Chrysanthemum cinerariifolium</name>
    <dbReference type="NCBI Taxonomy" id="118510"/>
    <lineage>
        <taxon>Eukaryota</taxon>
        <taxon>Viridiplantae</taxon>
        <taxon>Streptophyta</taxon>
        <taxon>Embryophyta</taxon>
        <taxon>Tracheophyta</taxon>
        <taxon>Spermatophyta</taxon>
        <taxon>Magnoliopsida</taxon>
        <taxon>eudicotyledons</taxon>
        <taxon>Gunneridae</taxon>
        <taxon>Pentapetalae</taxon>
        <taxon>asterids</taxon>
        <taxon>campanulids</taxon>
        <taxon>Asterales</taxon>
        <taxon>Asteraceae</taxon>
        <taxon>Asteroideae</taxon>
        <taxon>Anthemideae</taxon>
        <taxon>Anthemidinae</taxon>
        <taxon>Tanacetum</taxon>
    </lineage>
</organism>
<proteinExistence type="predicted"/>